<keyword evidence="3 4" id="KW-0408">Iron</keyword>
<evidence type="ECO:0000256" key="4">
    <source>
        <dbReference type="PROSITE-ProRule" id="PRU00433"/>
    </source>
</evidence>
<dbReference type="Pfam" id="PF00034">
    <property type="entry name" value="Cytochrom_C"/>
    <property type="match status" value="1"/>
</dbReference>
<dbReference type="RefSeq" id="WP_273439992.1">
    <property type="nucleotide sequence ID" value="NZ_PKUN01000022.1"/>
</dbReference>
<proteinExistence type="predicted"/>
<dbReference type="EMBL" id="PKUN01000022">
    <property type="protein sequence ID" value="PLX61026.1"/>
    <property type="molecule type" value="Genomic_DNA"/>
</dbReference>
<comment type="caution">
    <text evidence="7">The sequence shown here is derived from an EMBL/GenBank/DDBJ whole genome shotgun (WGS) entry which is preliminary data.</text>
</comment>
<dbReference type="PANTHER" id="PTHR35008">
    <property type="entry name" value="BLL4482 PROTEIN-RELATED"/>
    <property type="match status" value="1"/>
</dbReference>
<dbReference type="GO" id="GO:0009055">
    <property type="term" value="F:electron transfer activity"/>
    <property type="evidence" value="ECO:0007669"/>
    <property type="project" value="InterPro"/>
</dbReference>
<evidence type="ECO:0000259" key="6">
    <source>
        <dbReference type="PROSITE" id="PS51007"/>
    </source>
</evidence>
<dbReference type="Gene3D" id="1.10.760.10">
    <property type="entry name" value="Cytochrome c-like domain"/>
    <property type="match status" value="1"/>
</dbReference>
<dbReference type="GO" id="GO:0020037">
    <property type="term" value="F:heme binding"/>
    <property type="evidence" value="ECO:0007669"/>
    <property type="project" value="InterPro"/>
</dbReference>
<dbReference type="InterPro" id="IPR051459">
    <property type="entry name" value="Cytochrome_c-type_DH"/>
</dbReference>
<feature type="domain" description="Cytochrome c" evidence="6">
    <location>
        <begin position="46"/>
        <end position="131"/>
    </location>
</feature>
<evidence type="ECO:0000256" key="2">
    <source>
        <dbReference type="ARBA" id="ARBA00022723"/>
    </source>
</evidence>
<dbReference type="PANTHER" id="PTHR35008:SF8">
    <property type="entry name" value="ALCOHOL DEHYDROGENASE CYTOCHROME C SUBUNIT"/>
    <property type="match status" value="1"/>
</dbReference>
<keyword evidence="1 4" id="KW-0349">Heme</keyword>
<dbReference type="Proteomes" id="UP000235015">
    <property type="component" value="Unassembled WGS sequence"/>
</dbReference>
<gene>
    <name evidence="7" type="ORF">C0630_13310</name>
</gene>
<dbReference type="SUPFAM" id="SSF46626">
    <property type="entry name" value="Cytochrome c"/>
    <property type="match status" value="1"/>
</dbReference>
<dbReference type="InterPro" id="IPR009056">
    <property type="entry name" value="Cyt_c-like_dom"/>
</dbReference>
<sequence>MKTTEIIQIVVIGSALVGGAAVIASKVMGPCENDATVAVTVPELTTTAVKGEKYYDKSCISCHGDNASGTKNGPPLVHDIYNPGHHADEAFYRATLQGVKQHHWPYGNMPPRPEISKREVSYIIAYVRELQEANGIVYKSHRM</sequence>
<name>A0A2N6CV15_9GAMM</name>
<feature type="transmembrane region" description="Helical" evidence="5">
    <location>
        <begin position="6"/>
        <end position="24"/>
    </location>
</feature>
<dbReference type="GO" id="GO:0046872">
    <property type="term" value="F:metal ion binding"/>
    <property type="evidence" value="ECO:0007669"/>
    <property type="project" value="UniProtKB-KW"/>
</dbReference>
<accession>A0A2N6CV15</accession>
<dbReference type="PROSITE" id="PS51007">
    <property type="entry name" value="CYTC"/>
    <property type="match status" value="1"/>
</dbReference>
<evidence type="ECO:0000313" key="7">
    <source>
        <dbReference type="EMBL" id="PLX61026.1"/>
    </source>
</evidence>
<evidence type="ECO:0000256" key="5">
    <source>
        <dbReference type="SAM" id="Phobius"/>
    </source>
</evidence>
<keyword evidence="2 4" id="KW-0479">Metal-binding</keyword>
<keyword evidence="5" id="KW-0812">Transmembrane</keyword>
<keyword evidence="5" id="KW-0472">Membrane</keyword>
<evidence type="ECO:0000256" key="1">
    <source>
        <dbReference type="ARBA" id="ARBA00022617"/>
    </source>
</evidence>
<reference evidence="7 8" key="1">
    <citation type="submission" date="2017-11" db="EMBL/GenBank/DDBJ databases">
        <title>Genome-resolved metagenomics identifies genetic mobility, metabolic interactions, and unexpected diversity in perchlorate-reducing communities.</title>
        <authorList>
            <person name="Barnum T.P."/>
            <person name="Figueroa I.A."/>
            <person name="Carlstrom C.I."/>
            <person name="Lucas L.N."/>
            <person name="Engelbrektson A.L."/>
            <person name="Coates J.D."/>
        </authorList>
    </citation>
    <scope>NUCLEOTIDE SEQUENCE [LARGE SCALE GENOMIC DNA]</scope>
    <source>
        <strain evidence="7">BM301</strain>
    </source>
</reference>
<dbReference type="AlphaFoldDB" id="A0A2N6CV15"/>
<keyword evidence="5" id="KW-1133">Transmembrane helix</keyword>
<organism evidence="7 8">
    <name type="scientific">Sedimenticola selenatireducens</name>
    <dbReference type="NCBI Taxonomy" id="191960"/>
    <lineage>
        <taxon>Bacteria</taxon>
        <taxon>Pseudomonadati</taxon>
        <taxon>Pseudomonadota</taxon>
        <taxon>Gammaproteobacteria</taxon>
        <taxon>Chromatiales</taxon>
        <taxon>Sedimenticolaceae</taxon>
        <taxon>Sedimenticola</taxon>
    </lineage>
</organism>
<protein>
    <submittedName>
        <fullName evidence="7">Cytochrome C</fullName>
    </submittedName>
</protein>
<dbReference type="InterPro" id="IPR036909">
    <property type="entry name" value="Cyt_c-like_dom_sf"/>
</dbReference>
<evidence type="ECO:0000313" key="8">
    <source>
        <dbReference type="Proteomes" id="UP000235015"/>
    </source>
</evidence>
<evidence type="ECO:0000256" key="3">
    <source>
        <dbReference type="ARBA" id="ARBA00023004"/>
    </source>
</evidence>